<comment type="similarity">
    <text evidence="3 8">Belongs to the inositol monophosphatase superfamily.</text>
</comment>
<dbReference type="InterPro" id="IPR033942">
    <property type="entry name" value="IMPase"/>
</dbReference>
<dbReference type="GO" id="GO:0008934">
    <property type="term" value="F:inositol monophosphate 1-phosphatase activity"/>
    <property type="evidence" value="ECO:0007669"/>
    <property type="project" value="InterPro"/>
</dbReference>
<organism evidence="9 10">
    <name type="scientific">Brassica cretica</name>
    <name type="common">Mustard</name>
    <dbReference type="NCBI Taxonomy" id="69181"/>
    <lineage>
        <taxon>Eukaryota</taxon>
        <taxon>Viridiplantae</taxon>
        <taxon>Streptophyta</taxon>
        <taxon>Embryophyta</taxon>
        <taxon>Tracheophyta</taxon>
        <taxon>Spermatophyta</taxon>
        <taxon>Magnoliopsida</taxon>
        <taxon>eudicotyledons</taxon>
        <taxon>Gunneridae</taxon>
        <taxon>Pentapetalae</taxon>
        <taxon>rosids</taxon>
        <taxon>malvids</taxon>
        <taxon>Brassicales</taxon>
        <taxon>Brassicaceae</taxon>
        <taxon>Brassiceae</taxon>
        <taxon>Brassica</taxon>
    </lineage>
</organism>
<dbReference type="CDD" id="cd01639">
    <property type="entry name" value="IMPase"/>
    <property type="match status" value="1"/>
</dbReference>
<dbReference type="Gene3D" id="3.30.540.10">
    <property type="entry name" value="Fructose-1,6-Bisphosphatase, subunit A, domain 1"/>
    <property type="match status" value="1"/>
</dbReference>
<dbReference type="GO" id="GO:0006020">
    <property type="term" value="P:inositol metabolic process"/>
    <property type="evidence" value="ECO:0007669"/>
    <property type="project" value="TreeGrafter"/>
</dbReference>
<dbReference type="Pfam" id="PF00459">
    <property type="entry name" value="Inositol_P"/>
    <property type="match status" value="1"/>
</dbReference>
<accession>A0A8S9S2N8</accession>
<dbReference type="PROSITE" id="PS00630">
    <property type="entry name" value="IMP_2"/>
    <property type="match status" value="1"/>
</dbReference>
<dbReference type="Gene3D" id="3.40.190.80">
    <property type="match status" value="1"/>
</dbReference>
<name>A0A8S9S2N8_BRACR</name>
<evidence type="ECO:0000256" key="3">
    <source>
        <dbReference type="ARBA" id="ARBA00009759"/>
    </source>
</evidence>
<protein>
    <recommendedName>
        <fullName evidence="8">Inositol-1-monophosphatase</fullName>
        <ecNumber evidence="8">3.1.3.25</ecNumber>
    </recommendedName>
</protein>
<keyword evidence="5 8" id="KW-0378">Hydrolase</keyword>
<evidence type="ECO:0000256" key="4">
    <source>
        <dbReference type="ARBA" id="ARBA00022723"/>
    </source>
</evidence>
<keyword evidence="4 7" id="KW-0479">Metal-binding</keyword>
<dbReference type="GO" id="GO:0007165">
    <property type="term" value="P:signal transduction"/>
    <property type="evidence" value="ECO:0007669"/>
    <property type="project" value="TreeGrafter"/>
</dbReference>
<comment type="catalytic activity">
    <reaction evidence="8">
        <text>a myo-inositol phosphate + H2O = myo-inositol + phosphate</text>
        <dbReference type="Rhea" id="RHEA:24056"/>
        <dbReference type="ChEBI" id="CHEBI:15377"/>
        <dbReference type="ChEBI" id="CHEBI:17268"/>
        <dbReference type="ChEBI" id="CHEBI:43474"/>
        <dbReference type="ChEBI" id="CHEBI:84139"/>
        <dbReference type="EC" id="3.1.3.25"/>
    </reaction>
</comment>
<reference evidence="9" key="1">
    <citation type="submission" date="2019-12" db="EMBL/GenBank/DDBJ databases">
        <title>Genome sequencing and annotation of Brassica cretica.</title>
        <authorList>
            <person name="Studholme D.J."/>
            <person name="Sarris P."/>
        </authorList>
    </citation>
    <scope>NUCLEOTIDE SEQUENCE</scope>
    <source>
        <strain evidence="9">PFS-109/04</strain>
        <tissue evidence="9">Leaf</tissue>
    </source>
</reference>
<proteinExistence type="inferred from homology"/>
<dbReference type="InterPro" id="IPR020550">
    <property type="entry name" value="Inositol_monophosphatase_CS"/>
</dbReference>
<evidence type="ECO:0000313" key="9">
    <source>
        <dbReference type="EMBL" id="KAF3587861.1"/>
    </source>
</evidence>
<dbReference type="SUPFAM" id="SSF56655">
    <property type="entry name" value="Carbohydrate phosphatase"/>
    <property type="match status" value="1"/>
</dbReference>
<dbReference type="EC" id="3.1.3.25" evidence="8"/>
<keyword evidence="6 7" id="KW-0460">Magnesium</keyword>
<evidence type="ECO:0000313" key="10">
    <source>
        <dbReference type="Proteomes" id="UP000712600"/>
    </source>
</evidence>
<dbReference type="GO" id="GO:0046854">
    <property type="term" value="P:phosphatidylinositol phosphate biosynthetic process"/>
    <property type="evidence" value="ECO:0007669"/>
    <property type="project" value="InterPro"/>
</dbReference>
<dbReference type="Proteomes" id="UP000712600">
    <property type="component" value="Unassembled WGS sequence"/>
</dbReference>
<dbReference type="PANTHER" id="PTHR20854">
    <property type="entry name" value="INOSITOL MONOPHOSPHATASE"/>
    <property type="match status" value="1"/>
</dbReference>
<evidence type="ECO:0000256" key="8">
    <source>
        <dbReference type="RuleBase" id="RU364068"/>
    </source>
</evidence>
<dbReference type="InterPro" id="IPR000760">
    <property type="entry name" value="Inositol_monophosphatase-like"/>
</dbReference>
<dbReference type="FunFam" id="3.40.190.80:FF:000002">
    <property type="entry name" value="Inositol-1-monophosphatase"/>
    <property type="match status" value="1"/>
</dbReference>
<feature type="binding site" evidence="7">
    <location>
        <position position="209"/>
    </location>
    <ligand>
        <name>Mg(2+)</name>
        <dbReference type="ChEBI" id="CHEBI:18420"/>
        <label>1</label>
        <note>catalytic</note>
    </ligand>
</feature>
<evidence type="ECO:0000256" key="7">
    <source>
        <dbReference type="PIRSR" id="PIRSR600760-2"/>
    </source>
</evidence>
<evidence type="ECO:0000256" key="6">
    <source>
        <dbReference type="ARBA" id="ARBA00022842"/>
    </source>
</evidence>
<comment type="cofactor">
    <cofactor evidence="1 7 8">
        <name>Mg(2+)</name>
        <dbReference type="ChEBI" id="CHEBI:18420"/>
    </cofactor>
</comment>
<gene>
    <name evidence="9" type="ORF">F2Q69_00028638</name>
</gene>
<comment type="caution">
    <text evidence="9">The sequence shown here is derived from an EMBL/GenBank/DDBJ whole genome shotgun (WGS) entry which is preliminary data.</text>
</comment>
<dbReference type="GO" id="GO:0046872">
    <property type="term" value="F:metal ion binding"/>
    <property type="evidence" value="ECO:0007669"/>
    <property type="project" value="UniProtKB-KW"/>
</dbReference>
<dbReference type="PRINTS" id="PR00377">
    <property type="entry name" value="IMPHPHTASES"/>
</dbReference>
<dbReference type="AlphaFoldDB" id="A0A8S9S2N8"/>
<comment type="pathway">
    <text evidence="2 8">Polyol metabolism; myo-inositol biosynthesis; myo-inositol from D-glucose 6-phosphate: step 2/2.</text>
</comment>
<evidence type="ECO:0000256" key="5">
    <source>
        <dbReference type="ARBA" id="ARBA00022801"/>
    </source>
</evidence>
<evidence type="ECO:0000256" key="2">
    <source>
        <dbReference type="ARBA" id="ARBA00005152"/>
    </source>
</evidence>
<sequence>MRSSCDRLQEALLQCHRRMPEGQARRSGCRHLNKALAECVVGEACPEEYEAVRSFCSSGGTSLKRKQCEEAQFSLSLYGTTNFAHGYPSFAVSVGVLYRGNPAAASVVEFVGGPMCWNTRTFSATAGGGALCNGQKIHVSNTDAVERALLITGFGYEHDDAWSTNMELFKEFTDVSRGVRRLGAAAVDMCHVALGIAESYWEYRLKPWDMAAGVLIVEEAGGAVTRMDGGKFTVFDRSVLVSNGVLHSKLLDRIAPATENLKTKGIDFSLWFKPEDYHTEL</sequence>
<dbReference type="PANTHER" id="PTHR20854:SF17">
    <property type="entry name" value="PHOSPHATASE IMPL1, CHLOROPLASTIC"/>
    <property type="match status" value="1"/>
</dbReference>
<evidence type="ECO:0000256" key="1">
    <source>
        <dbReference type="ARBA" id="ARBA00001946"/>
    </source>
</evidence>
<dbReference type="EMBL" id="QGKX02000088">
    <property type="protein sequence ID" value="KAF3587861.1"/>
    <property type="molecule type" value="Genomic_DNA"/>
</dbReference>